<reference evidence="2 3" key="1">
    <citation type="submission" date="2024-02" db="EMBL/GenBank/DDBJ databases">
        <title>High-quality chromosome-scale genome assembly of Pensacola bahiagrass (Paspalum notatum Flugge var. saurae).</title>
        <authorList>
            <person name="Vega J.M."/>
            <person name="Podio M."/>
            <person name="Orjuela J."/>
            <person name="Siena L.A."/>
            <person name="Pessino S.C."/>
            <person name="Combes M.C."/>
            <person name="Mariac C."/>
            <person name="Albertini E."/>
            <person name="Pupilli F."/>
            <person name="Ortiz J.P.A."/>
            <person name="Leblanc O."/>
        </authorList>
    </citation>
    <scope>NUCLEOTIDE SEQUENCE [LARGE SCALE GENOMIC DNA]</scope>
    <source>
        <strain evidence="2">R1</strain>
        <tissue evidence="2">Leaf</tissue>
    </source>
</reference>
<dbReference type="EMBL" id="CP144749">
    <property type="protein sequence ID" value="WVZ74668.1"/>
    <property type="molecule type" value="Genomic_DNA"/>
</dbReference>
<evidence type="ECO:0000313" key="2">
    <source>
        <dbReference type="EMBL" id="WVZ74668.1"/>
    </source>
</evidence>
<organism evidence="2 3">
    <name type="scientific">Paspalum notatum var. saurae</name>
    <dbReference type="NCBI Taxonomy" id="547442"/>
    <lineage>
        <taxon>Eukaryota</taxon>
        <taxon>Viridiplantae</taxon>
        <taxon>Streptophyta</taxon>
        <taxon>Embryophyta</taxon>
        <taxon>Tracheophyta</taxon>
        <taxon>Spermatophyta</taxon>
        <taxon>Magnoliopsida</taxon>
        <taxon>Liliopsida</taxon>
        <taxon>Poales</taxon>
        <taxon>Poaceae</taxon>
        <taxon>PACMAD clade</taxon>
        <taxon>Panicoideae</taxon>
        <taxon>Andropogonodae</taxon>
        <taxon>Paspaleae</taxon>
        <taxon>Paspalinae</taxon>
        <taxon>Paspalum</taxon>
    </lineage>
</organism>
<feature type="region of interest" description="Disordered" evidence="1">
    <location>
        <begin position="1"/>
        <end position="54"/>
    </location>
</feature>
<proteinExistence type="predicted"/>
<name>A0AAQ3WU04_PASNO</name>
<evidence type="ECO:0000256" key="1">
    <source>
        <dbReference type="SAM" id="MobiDB-lite"/>
    </source>
</evidence>
<feature type="region of interest" description="Disordered" evidence="1">
    <location>
        <begin position="253"/>
        <end position="286"/>
    </location>
</feature>
<evidence type="ECO:0000313" key="3">
    <source>
        <dbReference type="Proteomes" id="UP001341281"/>
    </source>
</evidence>
<accession>A0AAQ3WU04</accession>
<keyword evidence="3" id="KW-1185">Reference proteome</keyword>
<dbReference type="AlphaFoldDB" id="A0AAQ3WU04"/>
<dbReference type="Proteomes" id="UP001341281">
    <property type="component" value="Chromosome 05"/>
</dbReference>
<sequence>MCGRRRAGSRSGRERGRGAPGLEPLRVGPLAGGRRARAGPGRRRPTRAYAGPGAAVRPAAGWPRAVYLVLPTVRLRPWGAVGNNSAGVVAVWRSSARYGAPDGWLAGGSRDKNSSSSRCLLSFWSRASPRCSSPRAFSSTLAGSFAGRLEFGGRRRHPAPRPLLFLVLLLAPPSAEAHASTSVRCSRRGLSSRIGGSTGPCCLRCQWVTAAHAAWAAPVPASSLVAVAHAPRPSLEPGWGAWPGPVMEEASRHRAAHPRVRGPDPDRASRAALAEGPTRTVLQEPPLRRGRPAPRWVCAEAFGCRRLHPFNSQQERAAGRIPCWCQAEERPCQGL</sequence>
<gene>
    <name evidence="2" type="ORF">U9M48_022828</name>
</gene>
<feature type="compositionally biased region" description="Basic residues" evidence="1">
    <location>
        <begin position="34"/>
        <end position="46"/>
    </location>
</feature>
<protein>
    <submittedName>
        <fullName evidence="2">Uncharacterized protein</fullName>
    </submittedName>
</protein>